<evidence type="ECO:0008006" key="3">
    <source>
        <dbReference type="Google" id="ProtNLM"/>
    </source>
</evidence>
<organism evidence="1 2">
    <name type="scientific">Lentilactobacillus curieae</name>
    <dbReference type="NCBI Taxonomy" id="1138822"/>
    <lineage>
        <taxon>Bacteria</taxon>
        <taxon>Bacillati</taxon>
        <taxon>Bacillota</taxon>
        <taxon>Bacilli</taxon>
        <taxon>Lactobacillales</taxon>
        <taxon>Lactobacillaceae</taxon>
        <taxon>Lentilactobacillus</taxon>
    </lineage>
</organism>
<keyword evidence="2" id="KW-1185">Reference proteome</keyword>
<protein>
    <recommendedName>
        <fullName evidence="3">D-alanyl-D-alanine carboxypeptidase</fullName>
    </recommendedName>
</protein>
<sequence>MNKKFAGIITTGLLAAGLGIAVQQPITHASNGYTVVKSSFPGGIGAKVYHAKSFSKNAYVWKHLNHKEKAANLKNYPNTTWYSSGTIVLKHNGKNSVYYQVYNMSPVSKKLVTGYVWRGYLNQGYNPDFSKVKSILLDKMTNTDYGRFISQSPTQMVTRQVLSLFPNSKVTVNASLYALFRDTKDKPKGNVLAFKDVDNYLNSPNTDSNAQRVAKIKSMLLNHGVDLNKAYTIGIYMNGFNLKKNVDDPQQGLVLIEK</sequence>
<proteinExistence type="predicted"/>
<gene>
    <name evidence="1" type="ORF">PL11_007465</name>
</gene>
<dbReference type="AlphaFoldDB" id="A0A1S6QJH7"/>
<dbReference type="EMBL" id="CP018906">
    <property type="protein sequence ID" value="AQW21761.1"/>
    <property type="molecule type" value="Genomic_DNA"/>
</dbReference>
<reference evidence="1 2" key="1">
    <citation type="journal article" date="2015" name="Genome Announc.">
        <title>Genome Sequence of Lactobacillus curieae CCTCC M 2011381T, a Novel Producer of Gamma-aminobutyric Acid.</title>
        <authorList>
            <person name="Wang Y."/>
            <person name="Wang Y."/>
            <person name="Lang C."/>
            <person name="Wei D."/>
            <person name="Xu P."/>
            <person name="Xie J."/>
        </authorList>
    </citation>
    <scope>NUCLEOTIDE SEQUENCE [LARGE SCALE GENOMIC DNA]</scope>
    <source>
        <strain evidence="1 2">CCTCC M 2011381</strain>
    </source>
</reference>
<dbReference type="RefSeq" id="WP_052127802.1">
    <property type="nucleotide sequence ID" value="NZ_CP018906.1"/>
</dbReference>
<evidence type="ECO:0000313" key="1">
    <source>
        <dbReference type="EMBL" id="AQW21761.1"/>
    </source>
</evidence>
<accession>A0A1S6QJH7</accession>
<dbReference type="KEGG" id="lcu:PL11_007465"/>
<dbReference type="OrthoDB" id="2308540at2"/>
<evidence type="ECO:0000313" key="2">
    <source>
        <dbReference type="Proteomes" id="UP000030361"/>
    </source>
</evidence>
<dbReference type="Proteomes" id="UP000030361">
    <property type="component" value="Chromosome"/>
</dbReference>
<name>A0A1S6QJH7_9LACO</name>